<evidence type="ECO:0000256" key="1">
    <source>
        <dbReference type="SAM" id="MobiDB-lite"/>
    </source>
</evidence>
<protein>
    <submittedName>
        <fullName evidence="2">Uncharacterized protein</fullName>
    </submittedName>
</protein>
<feature type="compositionally biased region" description="Polar residues" evidence="1">
    <location>
        <begin position="18"/>
        <end position="32"/>
    </location>
</feature>
<feature type="region of interest" description="Disordered" evidence="1">
    <location>
        <begin position="1"/>
        <end position="35"/>
    </location>
</feature>
<organism evidence="2">
    <name type="scientific">Cucumis melo</name>
    <name type="common">Muskmelon</name>
    <dbReference type="NCBI Taxonomy" id="3656"/>
    <lineage>
        <taxon>Eukaryota</taxon>
        <taxon>Viridiplantae</taxon>
        <taxon>Streptophyta</taxon>
        <taxon>Embryophyta</taxon>
        <taxon>Tracheophyta</taxon>
        <taxon>Spermatophyta</taxon>
        <taxon>Magnoliopsida</taxon>
        <taxon>eudicotyledons</taxon>
        <taxon>Gunneridae</taxon>
        <taxon>Pentapetalae</taxon>
        <taxon>rosids</taxon>
        <taxon>fabids</taxon>
        <taxon>Cucurbitales</taxon>
        <taxon>Cucurbitaceae</taxon>
        <taxon>Benincaseae</taxon>
        <taxon>Cucumis</taxon>
    </lineage>
</organism>
<accession>A0A9I9EHL0</accession>
<dbReference type="Gramene" id="MELO3C033514.2.1">
    <property type="protein sequence ID" value="MELO3C033514.2.1"/>
    <property type="gene ID" value="MELO3C033514.2"/>
</dbReference>
<proteinExistence type="predicted"/>
<dbReference type="EnsemblPlants" id="MELO3C033514.2.1">
    <property type="protein sequence ID" value="MELO3C033514.2.1"/>
    <property type="gene ID" value="MELO3C033514.2"/>
</dbReference>
<name>A0A9I9EHL0_CUCME</name>
<dbReference type="AlphaFoldDB" id="A0A9I9EHL0"/>
<reference evidence="2" key="1">
    <citation type="submission" date="2023-03" db="UniProtKB">
        <authorList>
            <consortium name="EnsemblPlants"/>
        </authorList>
    </citation>
    <scope>IDENTIFICATION</scope>
</reference>
<evidence type="ECO:0000313" key="2">
    <source>
        <dbReference type="EnsemblPlants" id="MELO3C033514.2.1"/>
    </source>
</evidence>
<sequence>MTTTISMAATNDERRQPSPFSISMAATNNNHSSHMELDKKLEMEDPEKKKKNEEKAAPTKYRLVTVKVFSH</sequence>